<dbReference type="NCBIfam" id="NF005559">
    <property type="entry name" value="PRK07231.1"/>
    <property type="match status" value="1"/>
</dbReference>
<sequence length="255" mass="27456">MAQLSNRIALVTGADSGIGRGIALAFADEGADVVITWYTDEAGAVETAERVRGFGRRAMVQRLDVRAPESVKALFDEAAAFGEIDILVNNAGLSGAHKPFVDTTDADFDDMLKTDLYGPFYCAREYVRRRGDRGGKIINISSVHEATPAPEYTAYNAAKGGLLTWTRGLALELAPQRYLVNAIAPGLTRTPPTRDRIDSAEGQAAIRKNIPLRRVATPREIGRLAVYLASPDGDYITGQSITIDGGLEMNWGQGA</sequence>
<evidence type="ECO:0000256" key="3">
    <source>
        <dbReference type="ARBA" id="ARBA00069939"/>
    </source>
</evidence>
<gene>
    <name evidence="4" type="ORF">RM53_08405</name>
</gene>
<dbReference type="Pfam" id="PF13561">
    <property type="entry name" value="adh_short_C2"/>
    <property type="match status" value="1"/>
</dbReference>
<comment type="similarity">
    <text evidence="1">Belongs to the short-chain dehydrogenases/reductases (SDR) family.</text>
</comment>
<dbReference type="STRING" id="172043.RM53_08405"/>
<dbReference type="PANTHER" id="PTHR42879">
    <property type="entry name" value="3-OXOACYL-(ACYL-CARRIER-PROTEIN) REDUCTASE"/>
    <property type="match status" value="1"/>
</dbReference>
<dbReference type="InterPro" id="IPR050259">
    <property type="entry name" value="SDR"/>
</dbReference>
<evidence type="ECO:0000256" key="1">
    <source>
        <dbReference type="ARBA" id="ARBA00006484"/>
    </source>
</evidence>
<accession>A0A0B4D2C0</accession>
<dbReference type="PRINTS" id="PR00080">
    <property type="entry name" value="SDRFAMILY"/>
</dbReference>
<dbReference type="Gene3D" id="3.40.50.720">
    <property type="entry name" value="NAD(P)-binding Rossmann-like Domain"/>
    <property type="match status" value="1"/>
</dbReference>
<dbReference type="Proteomes" id="UP000031166">
    <property type="component" value="Unassembled WGS sequence"/>
</dbReference>
<evidence type="ECO:0000313" key="5">
    <source>
        <dbReference type="Proteomes" id="UP000031166"/>
    </source>
</evidence>
<organism evidence="4 5">
    <name type="scientific">Brevundimonas nasdae</name>
    <dbReference type="NCBI Taxonomy" id="172043"/>
    <lineage>
        <taxon>Bacteria</taxon>
        <taxon>Pseudomonadati</taxon>
        <taxon>Pseudomonadota</taxon>
        <taxon>Alphaproteobacteria</taxon>
        <taxon>Caulobacterales</taxon>
        <taxon>Caulobacteraceae</taxon>
        <taxon>Brevundimonas</taxon>
    </lineage>
</organism>
<reference evidence="4 5" key="1">
    <citation type="submission" date="2014-12" db="EMBL/GenBank/DDBJ databases">
        <title>Genome sequencing of Brevundimonas nasdae TPW30.</title>
        <authorList>
            <person name="Tan P.W."/>
            <person name="Chan K.-G."/>
        </authorList>
    </citation>
    <scope>NUCLEOTIDE SEQUENCE [LARGE SCALE GENOMIC DNA]</scope>
    <source>
        <strain evidence="4 5">TPW30</strain>
    </source>
</reference>
<dbReference type="InterPro" id="IPR020904">
    <property type="entry name" value="Sc_DH/Rdtase_CS"/>
</dbReference>
<dbReference type="PANTHER" id="PTHR42879:SF2">
    <property type="entry name" value="3-OXOACYL-[ACYL-CARRIER-PROTEIN] REDUCTASE FABG"/>
    <property type="match status" value="1"/>
</dbReference>
<dbReference type="FunFam" id="3.40.50.720:FF:000084">
    <property type="entry name" value="Short-chain dehydrogenase reductase"/>
    <property type="match status" value="1"/>
</dbReference>
<dbReference type="PROSITE" id="PS00061">
    <property type="entry name" value="ADH_SHORT"/>
    <property type="match status" value="1"/>
</dbReference>
<dbReference type="EC" id="1.1.1.175" evidence="2"/>
<proteinExistence type="inferred from homology"/>
<dbReference type="InterPro" id="IPR002347">
    <property type="entry name" value="SDR_fam"/>
</dbReference>
<evidence type="ECO:0000313" key="4">
    <source>
        <dbReference type="EMBL" id="KIC58420.1"/>
    </source>
</evidence>
<dbReference type="SUPFAM" id="SSF51735">
    <property type="entry name" value="NAD(P)-binding Rossmann-fold domains"/>
    <property type="match status" value="1"/>
</dbReference>
<dbReference type="PRINTS" id="PR00081">
    <property type="entry name" value="GDHRDH"/>
</dbReference>
<dbReference type="GO" id="GO:0032787">
    <property type="term" value="P:monocarboxylic acid metabolic process"/>
    <property type="evidence" value="ECO:0007669"/>
    <property type="project" value="UniProtKB-ARBA"/>
</dbReference>
<dbReference type="RefSeq" id="WP_039245883.1">
    <property type="nucleotide sequence ID" value="NZ_JWSY01000011.1"/>
</dbReference>
<protein>
    <recommendedName>
        <fullName evidence="3">D-xylose 1-dehydrogenase</fullName>
        <ecNumber evidence="2">1.1.1.175</ecNumber>
    </recommendedName>
</protein>
<dbReference type="GO" id="GO:0047838">
    <property type="term" value="F:D-xylose 1-dehydrogenase (NAD+) activity"/>
    <property type="evidence" value="ECO:0007669"/>
    <property type="project" value="UniProtKB-EC"/>
</dbReference>
<dbReference type="EMBL" id="JWSY01000011">
    <property type="protein sequence ID" value="KIC58420.1"/>
    <property type="molecule type" value="Genomic_DNA"/>
</dbReference>
<comment type="caution">
    <text evidence="4">The sequence shown here is derived from an EMBL/GenBank/DDBJ whole genome shotgun (WGS) entry which is preliminary data.</text>
</comment>
<dbReference type="InterPro" id="IPR036291">
    <property type="entry name" value="NAD(P)-bd_dom_sf"/>
</dbReference>
<evidence type="ECO:0000256" key="2">
    <source>
        <dbReference type="ARBA" id="ARBA00066641"/>
    </source>
</evidence>
<dbReference type="AlphaFoldDB" id="A0A0B4D2C0"/>
<name>A0A0B4D2C0_9CAUL</name>